<keyword evidence="1" id="KW-0540">Nuclease</keyword>
<organism evidence="7 8">
    <name type="scientific">Pullulanibacillus pueri</name>
    <dbReference type="NCBI Taxonomy" id="1437324"/>
    <lineage>
        <taxon>Bacteria</taxon>
        <taxon>Bacillati</taxon>
        <taxon>Bacillota</taxon>
        <taxon>Bacilli</taxon>
        <taxon>Bacillales</taxon>
        <taxon>Sporolactobacillaceae</taxon>
        <taxon>Pullulanibacillus</taxon>
    </lineage>
</organism>
<keyword evidence="2" id="KW-0378">Hydrolase</keyword>
<comment type="caution">
    <text evidence="7">The sequence shown here is derived from an EMBL/GenBank/DDBJ whole genome shotgun (WGS) entry which is preliminary data.</text>
</comment>
<dbReference type="PANTHER" id="PTHR42646">
    <property type="entry name" value="FLAP ENDONUCLEASE XNI"/>
    <property type="match status" value="1"/>
</dbReference>
<dbReference type="PANTHER" id="PTHR42646:SF2">
    <property type="entry name" value="5'-3' EXONUCLEASE FAMILY PROTEIN"/>
    <property type="match status" value="1"/>
</dbReference>
<dbReference type="InterPro" id="IPR038969">
    <property type="entry name" value="FEN"/>
</dbReference>
<dbReference type="GO" id="GO:0033567">
    <property type="term" value="P:DNA replication, Okazaki fragment processing"/>
    <property type="evidence" value="ECO:0007669"/>
    <property type="project" value="InterPro"/>
</dbReference>
<evidence type="ECO:0000256" key="4">
    <source>
        <dbReference type="ARBA" id="ARBA00049957"/>
    </source>
</evidence>
<dbReference type="InterPro" id="IPR002421">
    <property type="entry name" value="5-3_exonuclease"/>
</dbReference>
<protein>
    <recommendedName>
        <fullName evidence="5">5'-3' exonuclease</fullName>
    </recommendedName>
</protein>
<dbReference type="SUPFAM" id="SSF88723">
    <property type="entry name" value="PIN domain-like"/>
    <property type="match status" value="1"/>
</dbReference>
<dbReference type="SMART" id="SM00475">
    <property type="entry name" value="53EXOc"/>
    <property type="match status" value="1"/>
</dbReference>
<gene>
    <name evidence="7" type="primary">ypcP</name>
    <name evidence="7" type="ORF">GCM10007096_11440</name>
</gene>
<dbReference type="Pfam" id="PF02739">
    <property type="entry name" value="5_3_exonuc_N"/>
    <property type="match status" value="1"/>
</dbReference>
<comment type="function">
    <text evidence="4">5'-3' exonuclease acting preferentially on double-stranded DNA.</text>
</comment>
<dbReference type="SUPFAM" id="SSF47807">
    <property type="entry name" value="5' to 3' exonuclease, C-terminal subdomain"/>
    <property type="match status" value="1"/>
</dbReference>
<name>A0A8J3EKS7_9BACL</name>
<reference evidence="7" key="1">
    <citation type="journal article" date="2014" name="Int. J. Syst. Evol. Microbiol.">
        <title>Complete genome sequence of Corynebacterium casei LMG S-19264T (=DSM 44701T), isolated from a smear-ripened cheese.</title>
        <authorList>
            <consortium name="US DOE Joint Genome Institute (JGI-PGF)"/>
            <person name="Walter F."/>
            <person name="Albersmeier A."/>
            <person name="Kalinowski J."/>
            <person name="Ruckert C."/>
        </authorList>
    </citation>
    <scope>NUCLEOTIDE SEQUENCE</scope>
    <source>
        <strain evidence="7">CGMCC 1.12777</strain>
    </source>
</reference>
<dbReference type="CDD" id="cd09859">
    <property type="entry name" value="PIN_53EXO"/>
    <property type="match status" value="1"/>
</dbReference>
<evidence type="ECO:0000256" key="1">
    <source>
        <dbReference type="ARBA" id="ARBA00022722"/>
    </source>
</evidence>
<dbReference type="Pfam" id="PF01367">
    <property type="entry name" value="5_3_exonuc"/>
    <property type="match status" value="1"/>
</dbReference>
<dbReference type="InterPro" id="IPR036279">
    <property type="entry name" value="5-3_exonuclease_C_sf"/>
</dbReference>
<keyword evidence="3" id="KW-0238">DNA-binding</keyword>
<feature type="domain" description="5'-3' exonuclease" evidence="6">
    <location>
        <begin position="5"/>
        <end position="266"/>
    </location>
</feature>
<sequence>MSEKQNIMLVDGMALLFRGFFATSFRGNFMKTSQGVPTNGIFGFFKYLLNAIETFQPSHVICCWDMGSRTFRTDLYAQYKGNREAPPEELIPQFDLVKEAVEAFDIPNIGIEGYEADDCIGTLARQFGSMSDVLILTGDQDILQLVDETISVAIMKKGQGNYAVYRSHNFYQERGLHPHQVVDLKALMGDTSDNYPGVKGIGEKTALKLLQEYHTIEGILENLETVSKSIRGKIERDLDMLHLSRKLARIHCEVPVSCPLDEALYKMDKEKVRVKFEELEFKGLLKSLA</sequence>
<dbReference type="InterPro" id="IPR029060">
    <property type="entry name" value="PIN-like_dom_sf"/>
</dbReference>
<evidence type="ECO:0000256" key="5">
    <source>
        <dbReference type="ARBA" id="ARBA00050026"/>
    </source>
</evidence>
<dbReference type="GO" id="GO:0008409">
    <property type="term" value="F:5'-3' exonuclease activity"/>
    <property type="evidence" value="ECO:0007669"/>
    <property type="project" value="InterPro"/>
</dbReference>
<dbReference type="FunFam" id="1.10.150.20:FF:000003">
    <property type="entry name" value="DNA polymerase I"/>
    <property type="match status" value="1"/>
</dbReference>
<dbReference type="Gene3D" id="3.40.50.1010">
    <property type="entry name" value="5'-nuclease"/>
    <property type="match status" value="1"/>
</dbReference>
<keyword evidence="8" id="KW-1185">Reference proteome</keyword>
<dbReference type="InterPro" id="IPR008918">
    <property type="entry name" value="HhH2"/>
</dbReference>
<keyword evidence="7" id="KW-0269">Exonuclease</keyword>
<dbReference type="InterPro" id="IPR020045">
    <property type="entry name" value="DNA_polI_H3TH"/>
</dbReference>
<dbReference type="Proteomes" id="UP000656813">
    <property type="component" value="Unassembled WGS sequence"/>
</dbReference>
<reference evidence="7" key="2">
    <citation type="submission" date="2020-09" db="EMBL/GenBank/DDBJ databases">
        <authorList>
            <person name="Sun Q."/>
            <person name="Zhou Y."/>
        </authorList>
    </citation>
    <scope>NUCLEOTIDE SEQUENCE</scope>
    <source>
        <strain evidence="7">CGMCC 1.12777</strain>
    </source>
</reference>
<proteinExistence type="predicted"/>
<dbReference type="CDD" id="cd09898">
    <property type="entry name" value="H3TH_53EXO"/>
    <property type="match status" value="1"/>
</dbReference>
<evidence type="ECO:0000256" key="2">
    <source>
        <dbReference type="ARBA" id="ARBA00022801"/>
    </source>
</evidence>
<dbReference type="InterPro" id="IPR020046">
    <property type="entry name" value="5-3_exonucl_a-hlix_arch_N"/>
</dbReference>
<evidence type="ECO:0000256" key="3">
    <source>
        <dbReference type="ARBA" id="ARBA00023125"/>
    </source>
</evidence>
<accession>A0A8J3EKS7</accession>
<dbReference type="AlphaFoldDB" id="A0A8J3EKS7"/>
<evidence type="ECO:0000313" key="8">
    <source>
        <dbReference type="Proteomes" id="UP000656813"/>
    </source>
</evidence>
<dbReference type="GO" id="GO:0003677">
    <property type="term" value="F:DNA binding"/>
    <property type="evidence" value="ECO:0007669"/>
    <property type="project" value="UniProtKB-KW"/>
</dbReference>
<dbReference type="RefSeq" id="WP_188496435.1">
    <property type="nucleotide sequence ID" value="NZ_BMFV01000006.1"/>
</dbReference>
<dbReference type="Gene3D" id="1.10.150.20">
    <property type="entry name" value="5' to 3' exonuclease, C-terminal subdomain"/>
    <property type="match status" value="1"/>
</dbReference>
<dbReference type="SMART" id="SM00279">
    <property type="entry name" value="HhH2"/>
    <property type="match status" value="1"/>
</dbReference>
<evidence type="ECO:0000313" key="7">
    <source>
        <dbReference type="EMBL" id="GGH78271.1"/>
    </source>
</evidence>
<evidence type="ECO:0000259" key="6">
    <source>
        <dbReference type="SMART" id="SM00475"/>
    </source>
</evidence>
<dbReference type="GO" id="GO:0017108">
    <property type="term" value="F:5'-flap endonuclease activity"/>
    <property type="evidence" value="ECO:0007669"/>
    <property type="project" value="InterPro"/>
</dbReference>
<dbReference type="EMBL" id="BMFV01000006">
    <property type="protein sequence ID" value="GGH78271.1"/>
    <property type="molecule type" value="Genomic_DNA"/>
</dbReference>